<evidence type="ECO:0000256" key="8">
    <source>
        <dbReference type="PROSITE-ProRule" id="PRU10052"/>
    </source>
</evidence>
<dbReference type="OrthoDB" id="187139at2759"/>
<dbReference type="PANTHER" id="PTHR31375">
    <property type="match status" value="1"/>
</dbReference>
<comment type="similarity">
    <text evidence="2 9">Belongs to the glycosyl hydrolase 28 family.</text>
</comment>
<dbReference type="AlphaFoldDB" id="A0A9Q0HDB2"/>
<dbReference type="GO" id="GO:0004650">
    <property type="term" value="F:polygalacturonase activity"/>
    <property type="evidence" value="ECO:0007669"/>
    <property type="project" value="InterPro"/>
</dbReference>
<feature type="signal peptide" evidence="11">
    <location>
        <begin position="1"/>
        <end position="23"/>
    </location>
</feature>
<evidence type="ECO:0000256" key="5">
    <source>
        <dbReference type="ARBA" id="ARBA00022801"/>
    </source>
</evidence>
<evidence type="ECO:0000256" key="6">
    <source>
        <dbReference type="ARBA" id="ARBA00023295"/>
    </source>
</evidence>
<reference evidence="12" key="1">
    <citation type="journal article" date="2023" name="Plant J.">
        <title>The genome of the king protea, Protea cynaroides.</title>
        <authorList>
            <person name="Chang J."/>
            <person name="Duong T.A."/>
            <person name="Schoeman C."/>
            <person name="Ma X."/>
            <person name="Roodt D."/>
            <person name="Barker N."/>
            <person name="Li Z."/>
            <person name="Van de Peer Y."/>
            <person name="Mizrachi E."/>
        </authorList>
    </citation>
    <scope>NUCLEOTIDE SEQUENCE</scope>
    <source>
        <tissue evidence="12">Young leaves</tissue>
    </source>
</reference>
<dbReference type="EMBL" id="JAMYWD010000008">
    <property type="protein sequence ID" value="KAJ4963749.1"/>
    <property type="molecule type" value="Genomic_DNA"/>
</dbReference>
<keyword evidence="11" id="KW-0732">Signal</keyword>
<dbReference type="Pfam" id="PF00295">
    <property type="entry name" value="Glyco_hydro_28"/>
    <property type="match status" value="1"/>
</dbReference>
<dbReference type="PROSITE" id="PS00502">
    <property type="entry name" value="POLYGALACTURONASE"/>
    <property type="match status" value="1"/>
</dbReference>
<evidence type="ECO:0000256" key="11">
    <source>
        <dbReference type="SAM" id="SignalP"/>
    </source>
</evidence>
<accession>A0A9Q0HDB2</accession>
<keyword evidence="5 9" id="KW-0378">Hydrolase</keyword>
<dbReference type="FunFam" id="2.160.20.10:FF:000004">
    <property type="entry name" value="Pectin lyase-like superfamily protein"/>
    <property type="match status" value="1"/>
</dbReference>
<evidence type="ECO:0000256" key="1">
    <source>
        <dbReference type="ARBA" id="ARBA00004191"/>
    </source>
</evidence>
<dbReference type="GO" id="GO:0071555">
    <property type="term" value="P:cell wall organization"/>
    <property type="evidence" value="ECO:0007669"/>
    <property type="project" value="UniProtKB-KW"/>
</dbReference>
<feature type="region of interest" description="Disordered" evidence="10">
    <location>
        <begin position="31"/>
        <end position="65"/>
    </location>
</feature>
<sequence>MRPDLRIILFLFCFISFIDIVNGGRVGAGTKAGGGKTNGQKQGASPPKQSGGTFDVKSYGAKGDGRNDDSKAFTAAWKAACGSSGTVKLVVPKGTFLLGPVKFVGPCKTVDSITVQMQGFLKATSDLSRYGSSDDWIEFGWVEGLTLTGGGTFDGQGAASWPFNKCPSTAKCKLLPTNVKFVQMTNTVVKGLTSLNSKFFHIAVLDCKNFKASGIRISAPGNSPNTDGIHLERNTDVSISQSVIGTGDDCISVGQGNSDISITGVSCGPGHGISVGSLGKYKDEGDVTGLVVKDCTLTGTMNGIRIKTWANSPDTSVASNMTFEDIVMNNVANPIIIDQTYCPYTTCASMAPSRVKLSDIFFKNIRGTSSSPVAVTLECSKGIPCQNVNLHDVHLDLTSGGTVAKSACNYVEAKYSGTQIPPPCTAIVTKS</sequence>
<evidence type="ECO:0000256" key="7">
    <source>
        <dbReference type="ARBA" id="ARBA00023316"/>
    </source>
</evidence>
<feature type="chain" id="PRO_5040220350" description="Exopolygalacturonase" evidence="11">
    <location>
        <begin position="24"/>
        <end position="431"/>
    </location>
</feature>
<gene>
    <name evidence="12" type="ORF">NE237_023688</name>
</gene>
<dbReference type="InterPro" id="IPR000743">
    <property type="entry name" value="Glyco_hydro_28"/>
</dbReference>
<name>A0A9Q0HDB2_9MAGN</name>
<evidence type="ECO:0000313" key="12">
    <source>
        <dbReference type="EMBL" id="KAJ4963749.1"/>
    </source>
</evidence>
<keyword evidence="7" id="KW-0961">Cell wall biogenesis/degradation</keyword>
<dbReference type="GO" id="GO:0005975">
    <property type="term" value="P:carbohydrate metabolic process"/>
    <property type="evidence" value="ECO:0007669"/>
    <property type="project" value="InterPro"/>
</dbReference>
<keyword evidence="6 9" id="KW-0326">Glycosidase</keyword>
<evidence type="ECO:0000256" key="3">
    <source>
        <dbReference type="ARBA" id="ARBA00022512"/>
    </source>
</evidence>
<evidence type="ECO:0008006" key="14">
    <source>
        <dbReference type="Google" id="ProtNLM"/>
    </source>
</evidence>
<comment type="caution">
    <text evidence="12">The sequence shown here is derived from an EMBL/GenBank/DDBJ whole genome shotgun (WGS) entry which is preliminary data.</text>
</comment>
<proteinExistence type="inferred from homology"/>
<dbReference type="SUPFAM" id="SSF51126">
    <property type="entry name" value="Pectin lyase-like"/>
    <property type="match status" value="1"/>
</dbReference>
<dbReference type="Gene3D" id="2.160.20.10">
    <property type="entry name" value="Single-stranded right-handed beta-helix, Pectin lyase-like"/>
    <property type="match status" value="1"/>
</dbReference>
<evidence type="ECO:0000256" key="10">
    <source>
        <dbReference type="SAM" id="MobiDB-lite"/>
    </source>
</evidence>
<dbReference type="Proteomes" id="UP001141806">
    <property type="component" value="Unassembled WGS sequence"/>
</dbReference>
<protein>
    <recommendedName>
        <fullName evidence="14">Exopolygalacturonase</fullName>
    </recommendedName>
</protein>
<evidence type="ECO:0000256" key="4">
    <source>
        <dbReference type="ARBA" id="ARBA00022525"/>
    </source>
</evidence>
<organism evidence="12 13">
    <name type="scientific">Protea cynaroides</name>
    <dbReference type="NCBI Taxonomy" id="273540"/>
    <lineage>
        <taxon>Eukaryota</taxon>
        <taxon>Viridiplantae</taxon>
        <taxon>Streptophyta</taxon>
        <taxon>Embryophyta</taxon>
        <taxon>Tracheophyta</taxon>
        <taxon>Spermatophyta</taxon>
        <taxon>Magnoliopsida</taxon>
        <taxon>Proteales</taxon>
        <taxon>Proteaceae</taxon>
        <taxon>Protea</taxon>
    </lineage>
</organism>
<keyword evidence="3" id="KW-0134">Cell wall</keyword>
<dbReference type="SMART" id="SM00710">
    <property type="entry name" value="PbH1"/>
    <property type="match status" value="5"/>
</dbReference>
<evidence type="ECO:0000313" key="13">
    <source>
        <dbReference type="Proteomes" id="UP001141806"/>
    </source>
</evidence>
<dbReference type="InterPro" id="IPR012334">
    <property type="entry name" value="Pectin_lyas_fold"/>
</dbReference>
<comment type="subcellular location">
    <subcellularLocation>
        <location evidence="1">Secreted</location>
        <location evidence="1">Cell wall</location>
    </subcellularLocation>
</comment>
<feature type="active site" evidence="8">
    <location>
        <position position="271"/>
    </location>
</feature>
<evidence type="ECO:0000256" key="9">
    <source>
        <dbReference type="RuleBase" id="RU361169"/>
    </source>
</evidence>
<dbReference type="InterPro" id="IPR011050">
    <property type="entry name" value="Pectin_lyase_fold/virulence"/>
</dbReference>
<keyword evidence="4" id="KW-0964">Secreted</keyword>
<dbReference type="InterPro" id="IPR006626">
    <property type="entry name" value="PbH1"/>
</dbReference>
<evidence type="ECO:0000256" key="2">
    <source>
        <dbReference type="ARBA" id="ARBA00008834"/>
    </source>
</evidence>
<keyword evidence="13" id="KW-1185">Reference proteome</keyword>